<accession>A0A9D1H5E2</accession>
<evidence type="ECO:0000313" key="1">
    <source>
        <dbReference type="EMBL" id="HIT93953.1"/>
    </source>
</evidence>
<proteinExistence type="predicted"/>
<reference evidence="1" key="2">
    <citation type="journal article" date="2021" name="PeerJ">
        <title>Extensive microbial diversity within the chicken gut microbiome revealed by metagenomics and culture.</title>
        <authorList>
            <person name="Gilroy R."/>
            <person name="Ravi A."/>
            <person name="Getino M."/>
            <person name="Pursley I."/>
            <person name="Horton D.L."/>
            <person name="Alikhan N.F."/>
            <person name="Baker D."/>
            <person name="Gharbi K."/>
            <person name="Hall N."/>
            <person name="Watson M."/>
            <person name="Adriaenssens E.M."/>
            <person name="Foster-Nyarko E."/>
            <person name="Jarju S."/>
            <person name="Secka A."/>
            <person name="Antonio M."/>
            <person name="Oren A."/>
            <person name="Chaudhuri R.R."/>
            <person name="La Ragione R."/>
            <person name="Hildebrand F."/>
            <person name="Pallen M.J."/>
        </authorList>
    </citation>
    <scope>NUCLEOTIDE SEQUENCE</scope>
    <source>
        <strain evidence="1">ChiBcec7-5410</strain>
    </source>
</reference>
<gene>
    <name evidence="1" type="ORF">IAC43_02085</name>
</gene>
<dbReference type="AlphaFoldDB" id="A0A9D1H5E2"/>
<reference evidence="1" key="1">
    <citation type="submission" date="2020-10" db="EMBL/GenBank/DDBJ databases">
        <authorList>
            <person name="Gilroy R."/>
        </authorList>
    </citation>
    <scope>NUCLEOTIDE SEQUENCE</scope>
    <source>
        <strain evidence="1">ChiBcec7-5410</strain>
    </source>
</reference>
<comment type="caution">
    <text evidence="1">The sequence shown here is derived from an EMBL/GenBank/DDBJ whole genome shotgun (WGS) entry which is preliminary data.</text>
</comment>
<evidence type="ECO:0000313" key="2">
    <source>
        <dbReference type="Proteomes" id="UP000824160"/>
    </source>
</evidence>
<dbReference type="Proteomes" id="UP000824160">
    <property type="component" value="Unassembled WGS sequence"/>
</dbReference>
<sequence length="148" mass="15981">MKMKVLFTQKKEGKLENPEIIGQKIARAYKVKGDKVPPAYPCENEILVLLCFENYGKIDAKLVKFCQDLSTSRASNVAMIILSKDGTAGAGELEGIFKKNGVNIAGTCGIAVSKGLFGAKRVTDADEKKAQDFADKMISSLFDASALN</sequence>
<dbReference type="EMBL" id="DVLW01000053">
    <property type="protein sequence ID" value="HIT93953.1"/>
    <property type="molecule type" value="Genomic_DNA"/>
</dbReference>
<organism evidence="1 2">
    <name type="scientific">Candidatus Faecivivens stercoripullorum</name>
    <dbReference type="NCBI Taxonomy" id="2840805"/>
    <lineage>
        <taxon>Bacteria</taxon>
        <taxon>Bacillati</taxon>
        <taxon>Bacillota</taxon>
        <taxon>Clostridia</taxon>
        <taxon>Eubacteriales</taxon>
        <taxon>Oscillospiraceae</taxon>
        <taxon>Oscillospiraceae incertae sedis</taxon>
        <taxon>Candidatus Faecivivens</taxon>
    </lineage>
</organism>
<protein>
    <submittedName>
        <fullName evidence="1">Uncharacterized protein</fullName>
    </submittedName>
</protein>
<name>A0A9D1H5E2_9FIRM</name>